<dbReference type="EMBL" id="DTAB01000487">
    <property type="protein sequence ID" value="HGN86198.1"/>
    <property type="molecule type" value="Genomic_DNA"/>
</dbReference>
<dbReference type="InterPro" id="IPR022270">
    <property type="entry name" value="Blh_diox"/>
</dbReference>
<keyword evidence="2" id="KW-0560">Oxidoreductase</keyword>
<proteinExistence type="predicted"/>
<dbReference type="AlphaFoldDB" id="A0A7V4EJ69"/>
<feature type="transmembrane region" description="Helical" evidence="1">
    <location>
        <begin position="155"/>
        <end position="177"/>
    </location>
</feature>
<gene>
    <name evidence="2" type="ORF">ENT80_08575</name>
</gene>
<evidence type="ECO:0000313" key="2">
    <source>
        <dbReference type="EMBL" id="HGN86198.1"/>
    </source>
</evidence>
<sequence>MPSLYLLPLILLPEGWALALLLLSALVLGLPHGAADLLVARRLGWPLLPFVGLYLLLALLPLALLLLYPPAGLLAFLLLALLHWGRVEGKGPLGYLRAGIVLLFPFLLHGERIAPFLQAFVGGFALPPWAALFPLAGLFLWALRGGAPPRLWGDTALLALVAALAHPYAALAGYFLLQHSLDSLRLVGVRGRDWLPVYGATFGAILLALALYPAFRDPLAAYMAAVFALTLPHALMMEAWLRRLPPPARWPVPGR</sequence>
<evidence type="ECO:0000256" key="1">
    <source>
        <dbReference type="SAM" id="Phobius"/>
    </source>
</evidence>
<keyword evidence="1" id="KW-0472">Membrane</keyword>
<protein>
    <submittedName>
        <fullName evidence="2">Beta-carotene 15,15'-monooxygenase</fullName>
    </submittedName>
</protein>
<accession>A0A7V4EJ69</accession>
<dbReference type="Pfam" id="PF15461">
    <property type="entry name" value="BCD"/>
    <property type="match status" value="1"/>
</dbReference>
<feature type="transmembrane region" description="Helical" evidence="1">
    <location>
        <begin position="94"/>
        <end position="110"/>
    </location>
</feature>
<keyword evidence="2" id="KW-0503">Monooxygenase</keyword>
<organism evidence="2">
    <name type="scientific">Thermus tengchongensis</name>
    <dbReference type="NCBI Taxonomy" id="1214928"/>
    <lineage>
        <taxon>Bacteria</taxon>
        <taxon>Thermotogati</taxon>
        <taxon>Deinococcota</taxon>
        <taxon>Deinococci</taxon>
        <taxon>Thermales</taxon>
        <taxon>Thermaceae</taxon>
        <taxon>Thermus</taxon>
    </lineage>
</organism>
<feature type="transmembrane region" description="Helical" evidence="1">
    <location>
        <begin position="53"/>
        <end position="82"/>
    </location>
</feature>
<reference evidence="2" key="1">
    <citation type="journal article" date="2020" name="mSystems">
        <title>Genome- and Community-Level Interaction Insights into Carbon Utilization and Element Cycling Functions of Hydrothermarchaeota in Hydrothermal Sediment.</title>
        <authorList>
            <person name="Zhou Z."/>
            <person name="Liu Y."/>
            <person name="Xu W."/>
            <person name="Pan J."/>
            <person name="Luo Z.H."/>
            <person name="Li M."/>
        </authorList>
    </citation>
    <scope>NUCLEOTIDE SEQUENCE [LARGE SCALE GENOMIC DNA]</scope>
    <source>
        <strain evidence="2">SpSt-611</strain>
    </source>
</reference>
<dbReference type="NCBIfam" id="TIGR03753">
    <property type="entry name" value="blh_monoox"/>
    <property type="match status" value="1"/>
</dbReference>
<feature type="transmembrane region" description="Helical" evidence="1">
    <location>
        <begin position="222"/>
        <end position="241"/>
    </location>
</feature>
<keyword evidence="1" id="KW-0812">Transmembrane</keyword>
<dbReference type="GO" id="GO:0016702">
    <property type="term" value="F:oxidoreductase activity, acting on single donors with incorporation of molecular oxygen, incorporation of two atoms of oxygen"/>
    <property type="evidence" value="ECO:0007669"/>
    <property type="project" value="InterPro"/>
</dbReference>
<keyword evidence="1" id="KW-1133">Transmembrane helix</keyword>
<dbReference type="GO" id="GO:0004497">
    <property type="term" value="F:monooxygenase activity"/>
    <property type="evidence" value="ECO:0007669"/>
    <property type="project" value="UniProtKB-KW"/>
</dbReference>
<feature type="transmembrane region" description="Helical" evidence="1">
    <location>
        <begin position="197"/>
        <end position="215"/>
    </location>
</feature>
<comment type="caution">
    <text evidence="2">The sequence shown here is derived from an EMBL/GenBank/DDBJ whole genome shotgun (WGS) entry which is preliminary data.</text>
</comment>
<feature type="transmembrane region" description="Helical" evidence="1">
    <location>
        <begin position="116"/>
        <end position="143"/>
    </location>
</feature>
<name>A0A7V4EJ69_9DEIN</name>